<evidence type="ECO:0000256" key="1">
    <source>
        <dbReference type="SAM" id="MobiDB-lite"/>
    </source>
</evidence>
<evidence type="ECO:0000313" key="4">
    <source>
        <dbReference type="EMBL" id="RNL43070.1"/>
    </source>
</evidence>
<feature type="compositionally biased region" description="Low complexity" evidence="1">
    <location>
        <begin position="1041"/>
        <end position="1053"/>
    </location>
</feature>
<organism evidence="4 5">
    <name type="scientific">Paraeggerthella hongkongensis</name>
    <dbReference type="NCBI Taxonomy" id="230658"/>
    <lineage>
        <taxon>Bacteria</taxon>
        <taxon>Bacillati</taxon>
        <taxon>Actinomycetota</taxon>
        <taxon>Coriobacteriia</taxon>
        <taxon>Eggerthellales</taxon>
        <taxon>Eggerthellaceae</taxon>
        <taxon>Paraeggerthella</taxon>
    </lineage>
</organism>
<reference evidence="5" key="1">
    <citation type="submission" date="2018-05" db="EMBL/GenBank/DDBJ databases">
        <title>Genome Sequencing of selected type strains of the family Eggerthellaceae.</title>
        <authorList>
            <person name="Danylec N."/>
            <person name="Stoll D.A."/>
            <person name="Doetsch A."/>
            <person name="Huch M."/>
        </authorList>
    </citation>
    <scope>NUCLEOTIDE SEQUENCE [LARGE SCALE GENOMIC DNA]</scope>
    <source>
        <strain evidence="5">DSM 16106</strain>
    </source>
</reference>
<dbReference type="Pfam" id="PF18676">
    <property type="entry name" value="MBG_2"/>
    <property type="match status" value="1"/>
</dbReference>
<dbReference type="OrthoDB" id="3034465at2"/>
<feature type="region of interest" description="Disordered" evidence="1">
    <location>
        <begin position="1002"/>
        <end position="1053"/>
    </location>
</feature>
<dbReference type="InterPro" id="IPR041286">
    <property type="entry name" value="MBG_2"/>
</dbReference>
<feature type="compositionally biased region" description="Basic and acidic residues" evidence="1">
    <location>
        <begin position="78"/>
        <end position="95"/>
    </location>
</feature>
<protein>
    <recommendedName>
        <fullName evidence="3">MBG domain-containing protein</fullName>
    </recommendedName>
</protein>
<keyword evidence="2" id="KW-1133">Transmembrane helix</keyword>
<feature type="compositionally biased region" description="Gly residues" evidence="1">
    <location>
        <begin position="1008"/>
        <end position="1040"/>
    </location>
</feature>
<keyword evidence="2" id="KW-0472">Membrane</keyword>
<feature type="domain" description="MBG" evidence="3">
    <location>
        <begin position="770"/>
        <end position="836"/>
    </location>
</feature>
<sequence>MKNKVNRASDSLAGAVLAVLLVAVLVLSQTPAGFAYASALGLADAPAHAQGAEAADAAEGGVPGGEGEDAAAAPLAERSGEADDAARRSLDRVESPDGNASAKEAASSSAERAPDAVEKPASTSAEGESREGGANLAVVEGSASGEQAEPQGEGSEPSRAALGSAQGEGYVAPQGASSAELAAGTYTVSANVSMMTPMGIRGYATNPANPEGIGGQMGVPAAAVTNGSTLVVAADGTRTLTFTLINPVFTVQVAGSSPSASVVEATRVPIELKSDDSQYNDDLASAGITSRISTVTVELKDWSGTYTLQGCTEYATTLRKSFNIDLDLTVDLANAVRVVEGDFSKTFVDDEARVSVTVNVEEGSSAFESIQSAELSAQLVEDEGRRSAVKPALGRQYQKAPDFSLLDVRLISGGADIAVDDKVKFSVSLPGESGSEVFLHKGASLTALPAAQADGSLTFDSARLGSFVVTSAPGEATVRWLRSYTYADGASGTSATWVTNGYNEAVNNGVPDMDKEEVLSGLYETGFLGFVGVVGARAHDGAAVDQALELVKESSGFSDPVIEGLYAMGLHVDMTPKDGNRVPLAAGFVSTVGNGNCGLSGTLPVSGKNVAIYLVEGTADKLTSATKVDVAIGGGTAFFDILPVDGNAVANLDGLDGRLLNGAYLLNGHKDWMNSENVAYYVAVAEAPAKIEKPIPAQGLVYNGQEQTGVAPGEGYRVSLTGSAVDAGSYTALVTLEDGYTWADGSKGAATLAWTIGKAQLTAAYRSETVAANEAPRLSVDVSGFVNGETAASAKGFAAPTVSAPTSLEAGAAYSLTPVGGAAANYAFSYRSGVLTVAEAQAPALAPGTYAVTANLFVPSSENDILHLTAYMTNPKNPMEPEGSPNFGIPTDPMSDNAKLVVKEDGTKLLELELPNPAFTLIDFGTPASGAQVLGIERDGKPYGANAQGRIVKAVVKLDGNDPVLTFPGSHVYAAPLRLDKTWGLSLAVDYASAVKLSDSTDLAVPGDNGGSAGGGSGGAGSAGESSGNGGGSASAGGSGSASSGSGNAASSGDVRRGTLAAGTYTVSANIWLSRQDTGLPLNPHLTSGDFPPMNPVARNAVLTVDVAGRAAVQVPIVIQSRIMTVNAISGLRIVDSSSNGGGLSSITVDLGVLEDAASVVSRSCTVDVTIGDMAMAIGGSIFGGERNHTYPATFQMNLSGVPASGGGSIPAAALAVMNGSASGDAAANAEKATAEALAAAEDKAARAKAKGVATKSNPAQAESDSASTGDPALVIGLGALATLAVAGAAAGTFAYRRKRVPSKAKARF</sequence>
<evidence type="ECO:0000259" key="3">
    <source>
        <dbReference type="Pfam" id="PF18676"/>
    </source>
</evidence>
<feature type="compositionally biased region" description="Polar residues" evidence="1">
    <location>
        <begin position="1255"/>
        <end position="1269"/>
    </location>
</feature>
<feature type="transmembrane region" description="Helical" evidence="2">
    <location>
        <begin position="1273"/>
        <end position="1296"/>
    </location>
</feature>
<comment type="caution">
    <text evidence="4">The sequence shown here is derived from an EMBL/GenBank/DDBJ whole genome shotgun (WGS) entry which is preliminary data.</text>
</comment>
<dbReference type="RefSeq" id="WP_123192369.1">
    <property type="nucleotide sequence ID" value="NZ_QICD01000014.1"/>
</dbReference>
<gene>
    <name evidence="4" type="ORF">DMP08_07800</name>
</gene>
<proteinExistence type="predicted"/>
<evidence type="ECO:0000313" key="5">
    <source>
        <dbReference type="Proteomes" id="UP000278632"/>
    </source>
</evidence>
<dbReference type="Proteomes" id="UP000278632">
    <property type="component" value="Unassembled WGS sequence"/>
</dbReference>
<feature type="region of interest" description="Disordered" evidence="1">
    <location>
        <begin position="1250"/>
        <end position="1269"/>
    </location>
</feature>
<feature type="compositionally biased region" description="Low complexity" evidence="1">
    <location>
        <begin position="100"/>
        <end position="111"/>
    </location>
</feature>
<evidence type="ECO:0000256" key="2">
    <source>
        <dbReference type="SAM" id="Phobius"/>
    </source>
</evidence>
<dbReference type="EMBL" id="QICD01000014">
    <property type="protein sequence ID" value="RNL43070.1"/>
    <property type="molecule type" value="Genomic_DNA"/>
</dbReference>
<name>A0A3N0B796_9ACTN</name>
<keyword evidence="2" id="KW-0812">Transmembrane</keyword>
<feature type="region of interest" description="Disordered" evidence="1">
    <location>
        <begin position="53"/>
        <end position="171"/>
    </location>
</feature>
<accession>A0A3N0B796</accession>
<keyword evidence="5" id="KW-1185">Reference proteome</keyword>